<proteinExistence type="predicted"/>
<comment type="caution">
    <text evidence="1">The sequence shown here is derived from an EMBL/GenBank/DDBJ whole genome shotgun (WGS) entry which is preliminary data.</text>
</comment>
<protein>
    <submittedName>
        <fullName evidence="1">Uncharacterized protein</fullName>
    </submittedName>
</protein>
<dbReference type="Proteomes" id="UP000280501">
    <property type="component" value="Unassembled WGS sequence"/>
</dbReference>
<dbReference type="AlphaFoldDB" id="A0A3N4YQZ8"/>
<gene>
    <name evidence="1" type="ORF">EDD34_2576</name>
</gene>
<organism evidence="1 2">
    <name type="scientific">Myceligenerans xiligouense</name>
    <dbReference type="NCBI Taxonomy" id="253184"/>
    <lineage>
        <taxon>Bacteria</taxon>
        <taxon>Bacillati</taxon>
        <taxon>Actinomycetota</taxon>
        <taxon>Actinomycetes</taxon>
        <taxon>Micrococcales</taxon>
        <taxon>Promicromonosporaceae</taxon>
        <taxon>Myceligenerans</taxon>
    </lineage>
</organism>
<name>A0A3N4YQZ8_9MICO</name>
<keyword evidence="2" id="KW-1185">Reference proteome</keyword>
<dbReference type="EMBL" id="RKQZ01000001">
    <property type="protein sequence ID" value="RPF21936.1"/>
    <property type="molecule type" value="Genomic_DNA"/>
</dbReference>
<reference evidence="1 2" key="1">
    <citation type="submission" date="2018-11" db="EMBL/GenBank/DDBJ databases">
        <title>Sequencing the genomes of 1000 actinobacteria strains.</title>
        <authorList>
            <person name="Klenk H.-P."/>
        </authorList>
    </citation>
    <scope>NUCLEOTIDE SEQUENCE [LARGE SCALE GENOMIC DNA]</scope>
    <source>
        <strain evidence="1 2">DSM 15700</strain>
    </source>
</reference>
<evidence type="ECO:0000313" key="2">
    <source>
        <dbReference type="Proteomes" id="UP000280501"/>
    </source>
</evidence>
<sequence length="315" mass="34353">MPLPPELTLVAKRQEGLVTAMQCRESGLSSGRASRLVDRGLWRSLSPRVFDTAPAPMSARHPDHRRRRAAMFGALEFGPDAIVVGGPALALHGVLGLPPTIQPQIALPGGRRVYSRHHVRARMFDDGMDVIEVEGFTLATVEWALTQLVPETSREVAIACMDSARNLGLLTSGALRRSHARARGRRGVARTHPWWELSDQRAQSPLETRARLDCVDHGIPPDSLQVPVRDAGGVERLGDLGWILDDGSWLIVEIDSNEFHTGAAAIAQDMARHNAITATAQTVLHVRAGDVYTVGKVSGLVRETLAARNNRRGDR</sequence>
<evidence type="ECO:0000313" key="1">
    <source>
        <dbReference type="EMBL" id="RPF21936.1"/>
    </source>
</evidence>
<accession>A0A3N4YQZ8</accession>